<dbReference type="NCBIfam" id="TIGR02258">
    <property type="entry name" value="2_5_ligase"/>
    <property type="match status" value="1"/>
</dbReference>
<name>A0ABV7YA24_9ACTN</name>
<protein>
    <recommendedName>
        <fullName evidence="2">RNA 2',3'-cyclic phosphodiesterase</fullName>
        <shortName evidence="2">RNA 2',3'-CPDase</shortName>
        <ecNumber evidence="2">3.1.4.58</ecNumber>
    </recommendedName>
</protein>
<proteinExistence type="inferred from homology"/>
<dbReference type="Pfam" id="PF13563">
    <property type="entry name" value="2_5_RNA_ligase2"/>
    <property type="match status" value="1"/>
</dbReference>
<dbReference type="EMBL" id="JBHRZH010000006">
    <property type="protein sequence ID" value="MFC3760840.1"/>
    <property type="molecule type" value="Genomic_DNA"/>
</dbReference>
<feature type="short sequence motif" description="HXTX 1" evidence="2">
    <location>
        <begin position="38"/>
        <end position="41"/>
    </location>
</feature>
<comment type="caution">
    <text evidence="3">The sequence shown here is derived from an EMBL/GenBank/DDBJ whole genome shotgun (WGS) entry which is preliminary data.</text>
</comment>
<accession>A0ABV7YA24</accession>
<comment type="similarity">
    <text evidence="2">Belongs to the 2H phosphoesterase superfamily. ThpR family.</text>
</comment>
<dbReference type="Gene3D" id="3.90.1140.10">
    <property type="entry name" value="Cyclic phosphodiesterase"/>
    <property type="match status" value="1"/>
</dbReference>
<dbReference type="SUPFAM" id="SSF55144">
    <property type="entry name" value="LigT-like"/>
    <property type="match status" value="1"/>
</dbReference>
<evidence type="ECO:0000256" key="1">
    <source>
        <dbReference type="ARBA" id="ARBA00022801"/>
    </source>
</evidence>
<feature type="active site" description="Proton donor" evidence="2">
    <location>
        <position position="38"/>
    </location>
</feature>
<feature type="active site" description="Proton acceptor" evidence="2">
    <location>
        <position position="125"/>
    </location>
</feature>
<dbReference type="Proteomes" id="UP001595699">
    <property type="component" value="Unassembled WGS sequence"/>
</dbReference>
<evidence type="ECO:0000313" key="4">
    <source>
        <dbReference type="Proteomes" id="UP001595699"/>
    </source>
</evidence>
<keyword evidence="1 2" id="KW-0378">Hydrolase</keyword>
<sequence length="186" mass="20335">MRLFAALVPPEPVLISLANAVAPLRDLPYRWTAPEHWHVTLAFFGEVDDATRLELERRLARAAARHAPVTLALTGGGGFGSAKNARVLWTGVRGDFQPLRDLARSVTAAARRAGIELTENRYKPHLTLARLRTPTDVRPAVEALTEYASPTWTATEVELVRSHLAQGAGGRARYETIASWPLAGKV</sequence>
<gene>
    <name evidence="3" type="primary">thpR</name>
    <name evidence="3" type="ORF">ACFOUW_08315</name>
</gene>
<evidence type="ECO:0000313" key="3">
    <source>
        <dbReference type="EMBL" id="MFC3760840.1"/>
    </source>
</evidence>
<feature type="short sequence motif" description="HXTX 2" evidence="2">
    <location>
        <begin position="125"/>
        <end position="128"/>
    </location>
</feature>
<organism evidence="3 4">
    <name type="scientific">Tenggerimyces flavus</name>
    <dbReference type="NCBI Taxonomy" id="1708749"/>
    <lineage>
        <taxon>Bacteria</taxon>
        <taxon>Bacillati</taxon>
        <taxon>Actinomycetota</taxon>
        <taxon>Actinomycetes</taxon>
        <taxon>Propionibacteriales</taxon>
        <taxon>Nocardioidaceae</taxon>
        <taxon>Tenggerimyces</taxon>
    </lineage>
</organism>
<dbReference type="HAMAP" id="MF_01940">
    <property type="entry name" value="RNA_CPDase"/>
    <property type="match status" value="1"/>
</dbReference>
<comment type="catalytic activity">
    <reaction evidence="2">
        <text>a 3'-end 2',3'-cyclophospho-ribonucleotide-RNA + H2O = a 3'-end 2'-phospho-ribonucleotide-RNA + H(+)</text>
        <dbReference type="Rhea" id="RHEA:11828"/>
        <dbReference type="Rhea" id="RHEA-COMP:10464"/>
        <dbReference type="Rhea" id="RHEA-COMP:17353"/>
        <dbReference type="ChEBI" id="CHEBI:15377"/>
        <dbReference type="ChEBI" id="CHEBI:15378"/>
        <dbReference type="ChEBI" id="CHEBI:83064"/>
        <dbReference type="ChEBI" id="CHEBI:173113"/>
        <dbReference type="EC" id="3.1.4.58"/>
    </reaction>
</comment>
<evidence type="ECO:0000256" key="2">
    <source>
        <dbReference type="HAMAP-Rule" id="MF_01940"/>
    </source>
</evidence>
<dbReference type="RefSeq" id="WP_205117080.1">
    <property type="nucleotide sequence ID" value="NZ_JAFBCM010000001.1"/>
</dbReference>
<keyword evidence="4" id="KW-1185">Reference proteome</keyword>
<dbReference type="PANTHER" id="PTHR35561">
    <property type="entry name" value="RNA 2',3'-CYCLIC PHOSPHODIESTERASE"/>
    <property type="match status" value="1"/>
</dbReference>
<dbReference type="InterPro" id="IPR009097">
    <property type="entry name" value="Cyclic_Pdiesterase"/>
</dbReference>
<reference evidence="4" key="1">
    <citation type="journal article" date="2019" name="Int. J. Syst. Evol. Microbiol.">
        <title>The Global Catalogue of Microorganisms (GCM) 10K type strain sequencing project: providing services to taxonomists for standard genome sequencing and annotation.</title>
        <authorList>
            <consortium name="The Broad Institute Genomics Platform"/>
            <consortium name="The Broad Institute Genome Sequencing Center for Infectious Disease"/>
            <person name="Wu L."/>
            <person name="Ma J."/>
        </authorList>
    </citation>
    <scope>NUCLEOTIDE SEQUENCE [LARGE SCALE GENOMIC DNA]</scope>
    <source>
        <strain evidence="4">CGMCC 4.7241</strain>
    </source>
</reference>
<dbReference type="EC" id="3.1.4.58" evidence="2"/>
<dbReference type="InterPro" id="IPR004175">
    <property type="entry name" value="RNA_CPDase"/>
</dbReference>
<comment type="function">
    <text evidence="2">Hydrolyzes RNA 2',3'-cyclic phosphodiester to an RNA 2'-phosphomonoester.</text>
</comment>
<dbReference type="PANTHER" id="PTHR35561:SF1">
    <property type="entry name" value="RNA 2',3'-CYCLIC PHOSPHODIESTERASE"/>
    <property type="match status" value="1"/>
</dbReference>